<dbReference type="Proteomes" id="UP000230790">
    <property type="component" value="Unassembled WGS sequence"/>
</dbReference>
<dbReference type="InterPro" id="IPR007835">
    <property type="entry name" value="MOFRL"/>
</dbReference>
<dbReference type="InterPro" id="IPR025286">
    <property type="entry name" value="MOFRL_assoc_dom"/>
</dbReference>
<accession>A0A2M8Q9U5</accession>
<evidence type="ECO:0000313" key="4">
    <source>
        <dbReference type="Proteomes" id="UP000230790"/>
    </source>
</evidence>
<sequence length="422" mass="44186">MSIELRAALEAIIGAALRAADPAEAIRRHVRRDGESLVMDGVTCDLRAFDDARLIAVGKASAPMAAEVVRLLDDHLSCAVIVTKHEHLSPDLRAKLTRRGFTLIEAGHPVPDEHSLRAGRAVRAALRGCTAQTLVIVCVSGGASALLVAPHAGISLNAMRAINDALLRSGADIYEMNAVRARLDRLKRGGLVRLAQPATVIGLILSDVIGDPLDVIAGGLTNDPQAHNVLVGNNAQACQSAAQAAERLGLAARVVTTTLRGKAREAGVQIARALLDADAPPTAHGVCLIYGGETTVTVRGNGKGGRNQELALAAAMELDAQADPRTRPCVGIAALGTDGTDGPTDAAGAMAFADTVRRARERGLEALDYLERNDSYHFFAPLGELIMTGPTGTNVADVIIALRLSDATATQSTMRHRLESLP</sequence>
<dbReference type="PANTHER" id="PTHR12227">
    <property type="entry name" value="GLYCERATE KINASE"/>
    <property type="match status" value="1"/>
</dbReference>
<dbReference type="SUPFAM" id="SSF82544">
    <property type="entry name" value="GckA/TtuD-like"/>
    <property type="match status" value="1"/>
</dbReference>
<dbReference type="GO" id="GO:0008887">
    <property type="term" value="F:glycerate kinase activity"/>
    <property type="evidence" value="ECO:0007669"/>
    <property type="project" value="InterPro"/>
</dbReference>
<dbReference type="Pfam" id="PF05161">
    <property type="entry name" value="MOFRL"/>
    <property type="match status" value="1"/>
</dbReference>
<comment type="caution">
    <text evidence="3">The sequence shown here is derived from an EMBL/GenBank/DDBJ whole genome shotgun (WGS) entry which is preliminary data.</text>
</comment>
<dbReference type="Pfam" id="PF13660">
    <property type="entry name" value="DUF4147"/>
    <property type="match status" value="1"/>
</dbReference>
<gene>
    <name evidence="3" type="ORF">CUN48_13085</name>
</gene>
<dbReference type="EMBL" id="PGTN01000135">
    <property type="protein sequence ID" value="PJF46578.1"/>
    <property type="molecule type" value="Genomic_DNA"/>
</dbReference>
<feature type="domain" description="MOFRL-associated" evidence="2">
    <location>
        <begin position="9"/>
        <end position="223"/>
    </location>
</feature>
<dbReference type="AlphaFoldDB" id="A0A2M8Q9U5"/>
<evidence type="ECO:0000259" key="1">
    <source>
        <dbReference type="Pfam" id="PF05161"/>
    </source>
</evidence>
<name>A0A2M8Q9U5_9CHLR</name>
<feature type="domain" description="MOFRL" evidence="1">
    <location>
        <begin position="286"/>
        <end position="397"/>
    </location>
</feature>
<proteinExistence type="predicted"/>
<dbReference type="PANTHER" id="PTHR12227:SF0">
    <property type="entry name" value="GLYCERATE KINASE"/>
    <property type="match status" value="1"/>
</dbReference>
<dbReference type="InterPro" id="IPR038614">
    <property type="entry name" value="GK_N_sf"/>
</dbReference>
<evidence type="ECO:0000313" key="3">
    <source>
        <dbReference type="EMBL" id="PJF46578.1"/>
    </source>
</evidence>
<protein>
    <submittedName>
        <fullName evidence="3">Glycerate kinase</fullName>
    </submittedName>
</protein>
<keyword evidence="3" id="KW-0418">Kinase</keyword>
<reference evidence="3 4" key="1">
    <citation type="submission" date="2017-11" db="EMBL/GenBank/DDBJ databases">
        <title>Evolution of Phototrophy in the Chloroflexi Phylum Driven by Horizontal Gene Transfer.</title>
        <authorList>
            <person name="Ward L.M."/>
            <person name="Hemp J."/>
            <person name="Shih P.M."/>
            <person name="Mcglynn S.E."/>
            <person name="Fischer W."/>
        </authorList>
    </citation>
    <scope>NUCLEOTIDE SEQUENCE [LARGE SCALE GENOMIC DNA]</scope>
    <source>
        <strain evidence="3">JP3_7</strain>
    </source>
</reference>
<dbReference type="Gene3D" id="3.40.50.10180">
    <property type="entry name" value="Glycerate kinase, MOFRL-like N-terminal domain"/>
    <property type="match status" value="1"/>
</dbReference>
<evidence type="ECO:0000259" key="2">
    <source>
        <dbReference type="Pfam" id="PF13660"/>
    </source>
</evidence>
<organism evidence="3 4">
    <name type="scientific">Candidatus Thermofonsia Clade 3 bacterium</name>
    <dbReference type="NCBI Taxonomy" id="2364212"/>
    <lineage>
        <taxon>Bacteria</taxon>
        <taxon>Bacillati</taxon>
        <taxon>Chloroflexota</taxon>
        <taxon>Candidatus Thermofontia</taxon>
        <taxon>Candidatus Thermofonsia Clade 3</taxon>
    </lineage>
</organism>
<dbReference type="GO" id="GO:0005737">
    <property type="term" value="C:cytoplasm"/>
    <property type="evidence" value="ECO:0007669"/>
    <property type="project" value="TreeGrafter"/>
</dbReference>
<keyword evidence="3" id="KW-0808">Transferase</keyword>
<dbReference type="InterPro" id="IPR039760">
    <property type="entry name" value="MOFRL_protein"/>
</dbReference>